<protein>
    <submittedName>
        <fullName evidence="1">Uncharacterized protein</fullName>
    </submittedName>
</protein>
<sequence length="57" mass="6175">MTAACQIEKGSLSARVGRFSARIEGRSSCASIRLLRNLLGVTAQAPHRYDCFAIYSA</sequence>
<organism evidence="1">
    <name type="scientific">mine drainage metagenome</name>
    <dbReference type="NCBI Taxonomy" id="410659"/>
    <lineage>
        <taxon>unclassified sequences</taxon>
        <taxon>metagenomes</taxon>
        <taxon>ecological metagenomes</taxon>
    </lineage>
</organism>
<accession>E6PGP7</accession>
<reference evidence="1" key="1">
    <citation type="submission" date="2009-10" db="EMBL/GenBank/DDBJ databases">
        <title>Diversity of trophic interactions inside an arsenic-rich microbial ecosystem.</title>
        <authorList>
            <person name="Bertin P.N."/>
            <person name="Heinrich-Salmeron A."/>
            <person name="Pelletier E."/>
            <person name="Goulhen-Chollet F."/>
            <person name="Arsene-Ploetze F."/>
            <person name="Gallien S."/>
            <person name="Calteau A."/>
            <person name="Vallenet D."/>
            <person name="Casiot C."/>
            <person name="Chane-Woon-Ming B."/>
            <person name="Giloteaux L."/>
            <person name="Barakat M."/>
            <person name="Bonnefoy V."/>
            <person name="Bruneel O."/>
            <person name="Chandler M."/>
            <person name="Cleiss J."/>
            <person name="Duran R."/>
            <person name="Elbaz-Poulichet F."/>
            <person name="Fonknechten N."/>
            <person name="Lauga B."/>
            <person name="Mornico D."/>
            <person name="Ortet P."/>
            <person name="Schaeffer C."/>
            <person name="Siguier P."/>
            <person name="Alexander Thil Smith A."/>
            <person name="Van Dorsselaer A."/>
            <person name="Weissenbach J."/>
            <person name="Medigue C."/>
            <person name="Le Paslier D."/>
        </authorList>
    </citation>
    <scope>NUCLEOTIDE SEQUENCE</scope>
</reference>
<dbReference type="AlphaFoldDB" id="E6PGP7"/>
<name>E6PGP7_9ZZZZ</name>
<proteinExistence type="predicted"/>
<dbReference type="EMBL" id="CABL01000014">
    <property type="protein sequence ID" value="CBH75635.1"/>
    <property type="molecule type" value="Genomic_DNA"/>
</dbReference>
<comment type="caution">
    <text evidence="1">The sequence shown here is derived from an EMBL/GenBank/DDBJ whole genome shotgun (WGS) entry which is preliminary data.</text>
</comment>
<gene>
    <name evidence="1" type="ORF">CARN1_2498</name>
</gene>
<evidence type="ECO:0000313" key="1">
    <source>
        <dbReference type="EMBL" id="CBH75635.1"/>
    </source>
</evidence>